<feature type="domain" description="Terminase large subunit gp17-like C-terminal" evidence="4">
    <location>
        <begin position="438"/>
        <end position="595"/>
    </location>
</feature>
<evidence type="ECO:0000259" key="4">
    <source>
        <dbReference type="Pfam" id="PF17289"/>
    </source>
</evidence>
<evidence type="ECO:0000259" key="3">
    <source>
        <dbReference type="Pfam" id="PF06056"/>
    </source>
</evidence>
<organism evidence="5">
    <name type="scientific">Desulfovibrio desulfuricans (strain ATCC 27774 / DSM 6949 / MB)</name>
    <dbReference type="NCBI Taxonomy" id="525146"/>
    <lineage>
        <taxon>Bacteria</taxon>
        <taxon>Pseudomonadati</taxon>
        <taxon>Thermodesulfobacteriota</taxon>
        <taxon>Desulfovibrionia</taxon>
        <taxon>Desulfovibrionales</taxon>
        <taxon>Desulfovibrionaceae</taxon>
        <taxon>Desulfovibrio</taxon>
    </lineage>
</organism>
<feature type="region of interest" description="Disordered" evidence="2">
    <location>
        <begin position="116"/>
        <end position="159"/>
    </location>
</feature>
<dbReference type="Pfam" id="PF17289">
    <property type="entry name" value="Terminase_6C"/>
    <property type="match status" value="1"/>
</dbReference>
<name>B8J317_DESDA</name>
<dbReference type="KEGG" id="dds:Ddes_0239"/>
<proteinExistence type="predicted"/>
<dbReference type="EMBL" id="CP001358">
    <property type="protein sequence ID" value="ACL48154.1"/>
    <property type="molecule type" value="Genomic_DNA"/>
</dbReference>
<evidence type="ECO:0000313" key="5">
    <source>
        <dbReference type="EMBL" id="ACL48154.1"/>
    </source>
</evidence>
<dbReference type="InterPro" id="IPR010332">
    <property type="entry name" value="ATPase_terminase-su_N"/>
</dbReference>
<gene>
    <name evidence="5" type="ordered locus">Ddes_0239</name>
</gene>
<dbReference type="InterPro" id="IPR027417">
    <property type="entry name" value="P-loop_NTPase"/>
</dbReference>
<dbReference type="InterPro" id="IPR035421">
    <property type="entry name" value="Terminase_6C"/>
</dbReference>
<dbReference type="STRING" id="525146.Ddes_0239"/>
<keyword evidence="1" id="KW-1188">Viral release from host cell</keyword>
<feature type="domain" description="Terminase ATPase subunit N-terminal" evidence="3">
    <location>
        <begin position="27"/>
        <end position="82"/>
    </location>
</feature>
<evidence type="ECO:0008006" key="6">
    <source>
        <dbReference type="Google" id="ProtNLM"/>
    </source>
</evidence>
<accession>B8J317</accession>
<dbReference type="Gene3D" id="3.30.420.240">
    <property type="match status" value="1"/>
</dbReference>
<dbReference type="HOGENOM" id="CLU_020362_2_1_7"/>
<dbReference type="Pfam" id="PF03237">
    <property type="entry name" value="Terminase_6N"/>
    <property type="match status" value="1"/>
</dbReference>
<feature type="region of interest" description="Disordered" evidence="2">
    <location>
        <begin position="1"/>
        <end position="27"/>
    </location>
</feature>
<evidence type="ECO:0000256" key="1">
    <source>
        <dbReference type="ARBA" id="ARBA00022612"/>
    </source>
</evidence>
<dbReference type="eggNOG" id="COG4373">
    <property type="taxonomic scope" value="Bacteria"/>
</dbReference>
<evidence type="ECO:0000256" key="2">
    <source>
        <dbReference type="SAM" id="MobiDB-lite"/>
    </source>
</evidence>
<sequence>MPEPDTDRKQGQNDPKSQPPRRRYPEEVKSAARSLFLRHWKVAEVAETLGVPERTIYDWSVKGAWLDLLSHEGPDEAINRRLEVLVGRDNKTQAELREIDLLISSQERRLRMREREQAQAATVGQSGEAAGGRERENPFHGGTTAKKSGKKSRKKNDVSHLTAEDFKERLHKRFFAYQREISATKEHRNRMFLKARQLGFTWFFAQEAFEDAVLNGDNQIFLSATRAQSEIFLHYIRDICGEAFDIELKGNPLVLHTAKGPATLYFLATSSRSAQGYHGHVYGDEFFWMPKFKEFWKVASGMAAHAKWRRTMFSTPSIITHEAYPRWSGKEYLSRFKNPAPWPDKAALRQGLICPDNTYRRIVTLDDAEAGGCNLFNRADLEQEYSPEDMRQLFGCEFIDDTLAVFLLGLLEGCMEDPDGWGIDLRQARPVDNAGVWGGYDPSRTRDDASFVVLLPPQKAGDKIRTLERHTWKGKSYLWQVGRIRELHDKYRFQHMGIDVTGPGQAVLENVRLFCPVAMPITYSLATKAALVLKALEVMEQKRLAWDAAQTDIAHAFMTIRQVATPSGQITYAAHRTDTTGHADVAWAIMHALAAEPLARQSRAGGKTSSLAFSS</sequence>
<feature type="compositionally biased region" description="Basic and acidic residues" evidence="2">
    <location>
        <begin position="1"/>
        <end position="11"/>
    </location>
</feature>
<dbReference type="AlphaFoldDB" id="B8J317"/>
<dbReference type="Gene3D" id="3.40.50.300">
    <property type="entry name" value="P-loop containing nucleotide triphosphate hydrolases"/>
    <property type="match status" value="1"/>
</dbReference>
<reference evidence="5" key="1">
    <citation type="submission" date="2009-01" db="EMBL/GenBank/DDBJ databases">
        <title>Complete sequence of Desulfovibrio desulfuricans subsp. desulfuricans str. ATCC 27774.</title>
        <authorList>
            <consortium name="US DOE Joint Genome Institute"/>
            <person name="Lucas S."/>
            <person name="Copeland A."/>
            <person name="Lapidus A."/>
            <person name="Glavina del Rio T."/>
            <person name="Tice H."/>
            <person name="Bruce D."/>
            <person name="Goodwin L."/>
            <person name="Pitluck S."/>
            <person name="Sims D."/>
            <person name="Lu M."/>
            <person name="Kiss H."/>
            <person name="Meineke L."/>
            <person name="Brettin T."/>
            <person name="Detter J.C."/>
            <person name="Han C."/>
            <person name="Larimer F."/>
            <person name="Land M."/>
            <person name="Hauser L."/>
            <person name="Kyrpides N."/>
            <person name="Ovchinnikova G."/>
            <person name="Hazen T.C."/>
        </authorList>
    </citation>
    <scope>NUCLEOTIDE SEQUENCE [LARGE SCALE GENOMIC DNA]</scope>
    <source>
        <strain evidence="5">ATCC 27774</strain>
    </source>
</reference>
<protein>
    <recommendedName>
        <fullName evidence="6">Terminase</fullName>
    </recommendedName>
</protein>
<dbReference type="Pfam" id="PF06056">
    <property type="entry name" value="Terminase_5"/>
    <property type="match status" value="1"/>
</dbReference>